<gene>
    <name evidence="2" type="ORF">SG0102_03880</name>
</gene>
<dbReference type="RefSeq" id="WP_125118404.1">
    <property type="nucleotide sequence ID" value="NZ_AP019309.1"/>
</dbReference>
<keyword evidence="3" id="KW-1185">Reference proteome</keyword>
<dbReference type="AlphaFoldDB" id="A0A3G9JRM5"/>
<keyword evidence="1" id="KW-0472">Membrane</keyword>
<dbReference type="KEGG" id="ebm:SG0102_03880"/>
<organism evidence="2 3">
    <name type="scientific">Intestinibaculum porci</name>
    <dbReference type="NCBI Taxonomy" id="2487118"/>
    <lineage>
        <taxon>Bacteria</taxon>
        <taxon>Bacillati</taxon>
        <taxon>Bacillota</taxon>
        <taxon>Erysipelotrichia</taxon>
        <taxon>Erysipelotrichales</taxon>
        <taxon>Erysipelotrichaceae</taxon>
        <taxon>Intestinibaculum</taxon>
    </lineage>
</organism>
<accession>A0A3G9JRM5</accession>
<dbReference type="EMBL" id="AP019309">
    <property type="protein sequence ID" value="BBH25454.1"/>
    <property type="molecule type" value="Genomic_DNA"/>
</dbReference>
<reference evidence="2 3" key="1">
    <citation type="submission" date="2018-11" db="EMBL/GenBank/DDBJ databases">
        <title>Novel Erysipelotrichaceae bacterium isolated from small intestine of a swine.</title>
        <authorList>
            <person name="Kim J.S."/>
            <person name="Choe H."/>
            <person name="Lee Y.R."/>
            <person name="Kim K.M."/>
            <person name="Park D.S."/>
        </authorList>
    </citation>
    <scope>NUCLEOTIDE SEQUENCE [LARGE SCALE GENOMIC DNA]</scope>
    <source>
        <strain evidence="2 3">SG0102</strain>
    </source>
</reference>
<sequence>MKTKKYGTIFIIFTILLVAMMIYCHVYRTKIYYRDMSVVLLNLYYFSSVGRYICGLVLWVEQVLLLREISKK</sequence>
<evidence type="ECO:0000313" key="2">
    <source>
        <dbReference type="EMBL" id="BBH25454.1"/>
    </source>
</evidence>
<feature type="transmembrane region" description="Helical" evidence="1">
    <location>
        <begin position="6"/>
        <end position="26"/>
    </location>
</feature>
<dbReference type="Proteomes" id="UP000268059">
    <property type="component" value="Chromosome"/>
</dbReference>
<feature type="transmembrane region" description="Helical" evidence="1">
    <location>
        <begin position="38"/>
        <end position="60"/>
    </location>
</feature>
<evidence type="ECO:0000256" key="1">
    <source>
        <dbReference type="SAM" id="Phobius"/>
    </source>
</evidence>
<name>A0A3G9JRM5_9FIRM</name>
<keyword evidence="1" id="KW-1133">Transmembrane helix</keyword>
<keyword evidence="1" id="KW-0812">Transmembrane</keyword>
<dbReference type="InParanoid" id="A0A3G9JRM5"/>
<protein>
    <submittedName>
        <fullName evidence="2">Uncharacterized protein</fullName>
    </submittedName>
</protein>
<proteinExistence type="predicted"/>
<evidence type="ECO:0000313" key="3">
    <source>
        <dbReference type="Proteomes" id="UP000268059"/>
    </source>
</evidence>